<evidence type="ECO:0000256" key="2">
    <source>
        <dbReference type="ARBA" id="ARBA00022801"/>
    </source>
</evidence>
<comment type="caution">
    <text evidence="8">The sequence shown here is derived from an EMBL/GenBank/DDBJ whole genome shotgun (WGS) entry which is preliminary data.</text>
</comment>
<dbReference type="InterPro" id="IPR019801">
    <property type="entry name" value="Glyco_hydro_35_CS"/>
</dbReference>
<evidence type="ECO:0000313" key="8">
    <source>
        <dbReference type="EMBL" id="OTN76159.1"/>
    </source>
</evidence>
<keyword evidence="3" id="KW-0326">Glycosidase</keyword>
<dbReference type="InterPro" id="IPR008979">
    <property type="entry name" value="Galactose-bd-like_sf"/>
</dbReference>
<protein>
    <submittedName>
        <fullName evidence="8">Uncharacterized protein</fullName>
    </submittedName>
</protein>
<dbReference type="EMBL" id="NGKU01000001">
    <property type="protein sequence ID" value="OTN76159.1"/>
    <property type="molecule type" value="Genomic_DNA"/>
</dbReference>
<dbReference type="OrthoDB" id="9813184at2"/>
<comment type="similarity">
    <text evidence="1">Belongs to the glycosyl hydrolase 35 family.</text>
</comment>
<evidence type="ECO:0000259" key="5">
    <source>
        <dbReference type="Pfam" id="PF01301"/>
    </source>
</evidence>
<feature type="domain" description="Beta-galactosidase 1-like first all-beta" evidence="6">
    <location>
        <begin position="370"/>
        <end position="482"/>
    </location>
</feature>
<dbReference type="STRING" id="1834191.A5886_001236"/>
<gene>
    <name evidence="8" type="ORF">A5886_001236</name>
</gene>
<name>A0A242A5G7_9ENTE</name>
<dbReference type="PROSITE" id="PS01182">
    <property type="entry name" value="GLYCOSYL_HYDROL_F35"/>
    <property type="match status" value="1"/>
</dbReference>
<evidence type="ECO:0000259" key="7">
    <source>
        <dbReference type="Pfam" id="PF21467"/>
    </source>
</evidence>
<evidence type="ECO:0000256" key="4">
    <source>
        <dbReference type="PIRSR" id="PIRSR006336-1"/>
    </source>
</evidence>
<proteinExistence type="inferred from homology"/>
<dbReference type="PANTHER" id="PTHR23421">
    <property type="entry name" value="BETA-GALACTOSIDASE RELATED"/>
    <property type="match status" value="1"/>
</dbReference>
<dbReference type="SUPFAM" id="SSF51445">
    <property type="entry name" value="(Trans)glycosidases"/>
    <property type="match status" value="1"/>
</dbReference>
<evidence type="ECO:0000313" key="9">
    <source>
        <dbReference type="Proteomes" id="UP000195043"/>
    </source>
</evidence>
<dbReference type="InterPro" id="IPR048913">
    <property type="entry name" value="BetaGal_gal-bd"/>
</dbReference>
<feature type="domain" description="Beta-galactosidase galactose-binding" evidence="7">
    <location>
        <begin position="500"/>
        <end position="558"/>
    </location>
</feature>
<feature type="active site" description="Nucleophile" evidence="4">
    <location>
        <position position="235"/>
    </location>
</feature>
<feature type="domain" description="Glycoside hydrolase 35 catalytic" evidence="5">
    <location>
        <begin position="10"/>
        <end position="325"/>
    </location>
</feature>
<dbReference type="RefSeq" id="WP_086274144.1">
    <property type="nucleotide sequence ID" value="NZ_NGKU01000001.1"/>
</dbReference>
<dbReference type="PRINTS" id="PR00742">
    <property type="entry name" value="GLHYDRLASE35"/>
</dbReference>
<dbReference type="Pfam" id="PF21317">
    <property type="entry name" value="BetaGal_ABD_1"/>
    <property type="match status" value="1"/>
</dbReference>
<evidence type="ECO:0000259" key="6">
    <source>
        <dbReference type="Pfam" id="PF21317"/>
    </source>
</evidence>
<dbReference type="Pfam" id="PF21467">
    <property type="entry name" value="BetaGal_gal-bd"/>
    <property type="match status" value="1"/>
</dbReference>
<dbReference type="Pfam" id="PF01301">
    <property type="entry name" value="Glyco_hydro_35"/>
    <property type="match status" value="1"/>
</dbReference>
<dbReference type="InterPro" id="IPR017853">
    <property type="entry name" value="GH"/>
</dbReference>
<dbReference type="Proteomes" id="UP000195043">
    <property type="component" value="Unassembled WGS sequence"/>
</dbReference>
<dbReference type="Gene3D" id="3.20.20.80">
    <property type="entry name" value="Glycosidases"/>
    <property type="match status" value="1"/>
</dbReference>
<dbReference type="GO" id="GO:0004565">
    <property type="term" value="F:beta-galactosidase activity"/>
    <property type="evidence" value="ECO:0007669"/>
    <property type="project" value="InterPro"/>
</dbReference>
<sequence>MTTFSITDDFYLDEAPFKFISGSIHYFRVVPEYWRDRLEKLRLMGCNTVETYVPWNMHEPQEGTYCFDGGLDLRRFIQTAQEVGLYVILRPAPYICAEWEFGGLPYWLLQDPQMKLRFDYPPFMEKIDRYFSHLFLQVNDLQYTQGGPILMMQVENEYGGYANDKDYLRKMTAAMRTAGVKTPLVTSDGPWHDMLENGSIQDLALATINCGSNINGHFERLKAFHGVKKPLMVMEFWIGWFDAWGDDHHHTTSTTDAVKELTDCLAQGSVNIYMFHGGTNFGFMNGANYYERLAPDVTSYDYDALLTEWGEPTEKYQAFRDVIGQIVPLPDFPLSTTIKRKGYGTVTVQDRVSLFATIDTISQPIASNYPLSMEQVNQATGYIYYHSAIGPARKIEDYRLIHCMDRAHTFINDELIRIDYDHDLGKTNQIDLTAAENELGILVENMGRVNYSVHMNHQYKGIKDGVIVNGAFQSEWMIYPLPMDNVADVDFSGDWQAGQPSFSRFALTIEETADTFIELPGWGKGFVTVNGHNIGRFWQEGPQKRGYVPAPFLKEGANEIIVFESDGIVGDTIIFHDQADLGPIQSNQ</sequence>
<dbReference type="Gene3D" id="2.60.120.260">
    <property type="entry name" value="Galactose-binding domain-like"/>
    <property type="match status" value="2"/>
</dbReference>
<reference evidence="8 9" key="1">
    <citation type="submission" date="2017-05" db="EMBL/GenBank/DDBJ databases">
        <title>The Genome Sequence of Enterococcus sp. 8G7_MSG3316.</title>
        <authorList>
            <consortium name="The Broad Institute Genomics Platform"/>
            <consortium name="The Broad Institute Genomic Center for Infectious Diseases"/>
            <person name="Earl A."/>
            <person name="Manson A."/>
            <person name="Schwartman J."/>
            <person name="Gilmore M."/>
            <person name="Abouelleil A."/>
            <person name="Cao P."/>
            <person name="Chapman S."/>
            <person name="Cusick C."/>
            <person name="Shea T."/>
            <person name="Young S."/>
            <person name="Neafsey D."/>
            <person name="Nusbaum C."/>
            <person name="Birren B."/>
        </authorList>
    </citation>
    <scope>NUCLEOTIDE SEQUENCE [LARGE SCALE GENOMIC DNA]</scope>
    <source>
        <strain evidence="8 9">8G7_MSG3316</strain>
    </source>
</reference>
<dbReference type="GO" id="GO:0005975">
    <property type="term" value="P:carbohydrate metabolic process"/>
    <property type="evidence" value="ECO:0007669"/>
    <property type="project" value="InterPro"/>
</dbReference>
<evidence type="ECO:0000256" key="1">
    <source>
        <dbReference type="ARBA" id="ARBA00009809"/>
    </source>
</evidence>
<keyword evidence="9" id="KW-1185">Reference proteome</keyword>
<dbReference type="FunFam" id="3.20.20.80:FF:000115">
    <property type="entry name" value="Beta-galactosidase"/>
    <property type="match status" value="1"/>
</dbReference>
<dbReference type="InterPro" id="IPR048912">
    <property type="entry name" value="BetaGal1-like_ABD1"/>
</dbReference>
<feature type="active site" description="Proton donor" evidence="4">
    <location>
        <position position="157"/>
    </location>
</feature>
<dbReference type="SUPFAM" id="SSF49785">
    <property type="entry name" value="Galactose-binding domain-like"/>
    <property type="match status" value="1"/>
</dbReference>
<accession>A0A242A5G7</accession>
<dbReference type="InterPro" id="IPR026283">
    <property type="entry name" value="B-gal_1-like"/>
</dbReference>
<dbReference type="InterPro" id="IPR031330">
    <property type="entry name" value="Gly_Hdrlase_35_cat"/>
</dbReference>
<dbReference type="PIRSF" id="PIRSF006336">
    <property type="entry name" value="B-gal"/>
    <property type="match status" value="1"/>
</dbReference>
<organism evidence="8 9">
    <name type="scientific">Candidatus Enterococcus testudinis</name>
    <dbReference type="NCBI Taxonomy" id="1834191"/>
    <lineage>
        <taxon>Bacteria</taxon>
        <taxon>Bacillati</taxon>
        <taxon>Bacillota</taxon>
        <taxon>Bacilli</taxon>
        <taxon>Lactobacillales</taxon>
        <taxon>Enterococcaceae</taxon>
        <taxon>Enterococcus</taxon>
    </lineage>
</organism>
<evidence type="ECO:0000256" key="3">
    <source>
        <dbReference type="ARBA" id="ARBA00023295"/>
    </source>
</evidence>
<keyword evidence="2" id="KW-0378">Hydrolase</keyword>
<dbReference type="AlphaFoldDB" id="A0A242A5G7"/>
<dbReference type="InterPro" id="IPR001944">
    <property type="entry name" value="Glycoside_Hdrlase_35"/>
</dbReference>